<name>G7WK26_METH6</name>
<dbReference type="SUPFAM" id="SSF103473">
    <property type="entry name" value="MFS general substrate transporter"/>
    <property type="match status" value="1"/>
</dbReference>
<reference evidence="9 10" key="1">
    <citation type="journal article" date="2012" name="PLoS ONE">
        <title>The genome characteristics and predicted function of methyl-group oxidation pathway in the obligate aceticlastic methanogens, Methanosaeta spp.</title>
        <authorList>
            <person name="Zhu J."/>
            <person name="Zheng H."/>
            <person name="Ai G."/>
            <person name="Zhang G."/>
            <person name="Liu D."/>
            <person name="Liu X."/>
            <person name="Dong X."/>
        </authorList>
    </citation>
    <scope>NUCLEOTIDE SEQUENCE [LARGE SCALE GENOMIC DNA]</scope>
    <source>
        <strain evidence="9 10">6Ac</strain>
    </source>
</reference>
<comment type="subcellular location">
    <subcellularLocation>
        <location evidence="1">Cell membrane</location>
        <topology evidence="1">Multi-pass membrane protein</topology>
    </subcellularLocation>
</comment>
<dbReference type="KEGG" id="mhi:Mhar_0074"/>
<dbReference type="Gene3D" id="1.20.1250.20">
    <property type="entry name" value="MFS general substrate transporter like domains"/>
    <property type="match status" value="1"/>
</dbReference>
<keyword evidence="5 7" id="KW-1133">Transmembrane helix</keyword>
<dbReference type="InterPro" id="IPR036259">
    <property type="entry name" value="MFS_trans_sf"/>
</dbReference>
<feature type="transmembrane region" description="Helical" evidence="7">
    <location>
        <begin position="328"/>
        <end position="350"/>
    </location>
</feature>
<dbReference type="InterPro" id="IPR011701">
    <property type="entry name" value="MFS"/>
</dbReference>
<dbReference type="CDD" id="cd17321">
    <property type="entry name" value="MFS_MMR_MDR_like"/>
    <property type="match status" value="1"/>
</dbReference>
<feature type="transmembrane region" description="Helical" evidence="7">
    <location>
        <begin position="298"/>
        <end position="322"/>
    </location>
</feature>
<feature type="transmembrane region" description="Helical" evidence="7">
    <location>
        <begin position="362"/>
        <end position="382"/>
    </location>
</feature>
<keyword evidence="4 7" id="KW-0812">Transmembrane</keyword>
<accession>G7WK26</accession>
<dbReference type="PANTHER" id="PTHR42718:SF46">
    <property type="entry name" value="BLR6921 PROTEIN"/>
    <property type="match status" value="1"/>
</dbReference>
<dbReference type="PROSITE" id="PS00216">
    <property type="entry name" value="SUGAR_TRANSPORT_1"/>
    <property type="match status" value="1"/>
</dbReference>
<dbReference type="PROSITE" id="PS50850">
    <property type="entry name" value="MFS"/>
    <property type="match status" value="1"/>
</dbReference>
<feature type="transmembrane region" description="Helical" evidence="7">
    <location>
        <begin position="465"/>
        <end position="489"/>
    </location>
</feature>
<dbReference type="PANTHER" id="PTHR42718">
    <property type="entry name" value="MAJOR FACILITATOR SUPERFAMILY MULTIDRUG TRANSPORTER MFSC"/>
    <property type="match status" value="1"/>
</dbReference>
<dbReference type="GO" id="GO:0005886">
    <property type="term" value="C:plasma membrane"/>
    <property type="evidence" value="ECO:0007669"/>
    <property type="project" value="UniProtKB-SubCell"/>
</dbReference>
<evidence type="ECO:0000256" key="7">
    <source>
        <dbReference type="SAM" id="Phobius"/>
    </source>
</evidence>
<keyword evidence="6 7" id="KW-0472">Membrane</keyword>
<feature type="transmembrane region" description="Helical" evidence="7">
    <location>
        <begin position="202"/>
        <end position="221"/>
    </location>
</feature>
<evidence type="ECO:0000256" key="5">
    <source>
        <dbReference type="ARBA" id="ARBA00022989"/>
    </source>
</evidence>
<dbReference type="Gene3D" id="1.20.1720.10">
    <property type="entry name" value="Multidrug resistance protein D"/>
    <property type="match status" value="1"/>
</dbReference>
<feature type="transmembrane region" description="Helical" evidence="7">
    <location>
        <begin position="81"/>
        <end position="101"/>
    </location>
</feature>
<sequence>MVDILISYAIYICPSPPARPSSDRGEEVYISSPNPQGMCEAESKSSVLFIATVAAFLPAFANSAINVALPPIGVEFGMDAVLLGWVVTSHLLAMAVFMVPLGRAADIWGRKRFFTLGMGIFAASSLFCAFPSSGSALIFFRLFQGMASAMIFGTAVALLTSVFPPGERGRALGINVTAVYLGLSLGPFLGGILTSYLGWRSIFLVNVPLGAWVVLLTLRRLEGEWVEAAGERFDWLGSSIYALALISTVYGLTSLPSAAGAGFLALGLLGLLAFGLVELRSRSPVLNVRLFRDNRVFALSNLAALINYGATFAVAFVLTLYLQTVKGLSPLAAGFVLASQPAVQAVLSPWAGRLSDRIEAQVVASAGMGFVAAGLLLLALGLDGETGLGFIVAVLALLGLGFAFFSSPNTNAIMSSVEKRDYGVASGMVGTMRSIGMMASMAIAMTFLSIFMGRVQVTPEVYPQFLEAVTAVLSVFFVLCVLGIFASLARGKVRRGE</sequence>
<evidence type="ECO:0000313" key="10">
    <source>
        <dbReference type="Proteomes" id="UP000005877"/>
    </source>
</evidence>
<evidence type="ECO:0000256" key="4">
    <source>
        <dbReference type="ARBA" id="ARBA00022692"/>
    </source>
</evidence>
<feature type="transmembrane region" description="Helical" evidence="7">
    <location>
        <begin position="258"/>
        <end position="277"/>
    </location>
</feature>
<evidence type="ECO:0000256" key="1">
    <source>
        <dbReference type="ARBA" id="ARBA00004651"/>
    </source>
</evidence>
<organism evidence="9 10">
    <name type="scientific">Methanothrix harundinacea (strain 6Ac)</name>
    <name type="common">Methanosaeta harundinacea</name>
    <dbReference type="NCBI Taxonomy" id="1110509"/>
    <lineage>
        <taxon>Archaea</taxon>
        <taxon>Methanobacteriati</taxon>
        <taxon>Methanobacteriota</taxon>
        <taxon>Stenosarchaea group</taxon>
        <taxon>Methanomicrobia</taxon>
        <taxon>Methanotrichales</taxon>
        <taxon>Methanotrichaceae</taxon>
        <taxon>Methanothrix</taxon>
    </lineage>
</organism>
<proteinExistence type="predicted"/>
<evidence type="ECO:0000256" key="3">
    <source>
        <dbReference type="ARBA" id="ARBA00022475"/>
    </source>
</evidence>
<dbReference type="InterPro" id="IPR005829">
    <property type="entry name" value="Sugar_transporter_CS"/>
</dbReference>
<feature type="transmembrane region" description="Helical" evidence="7">
    <location>
        <begin position="47"/>
        <end position="69"/>
    </location>
</feature>
<dbReference type="EMBL" id="CP003117">
    <property type="protein sequence ID" value="AET63467.1"/>
    <property type="molecule type" value="Genomic_DNA"/>
</dbReference>
<feature type="transmembrane region" description="Helical" evidence="7">
    <location>
        <begin position="233"/>
        <end position="252"/>
    </location>
</feature>
<feature type="domain" description="Major facilitator superfamily (MFS) profile" evidence="8">
    <location>
        <begin position="47"/>
        <end position="492"/>
    </location>
</feature>
<evidence type="ECO:0000259" key="8">
    <source>
        <dbReference type="PROSITE" id="PS50850"/>
    </source>
</evidence>
<feature type="transmembrane region" description="Helical" evidence="7">
    <location>
        <begin position="388"/>
        <end position="405"/>
    </location>
</feature>
<dbReference type="Proteomes" id="UP000005877">
    <property type="component" value="Chromosome"/>
</dbReference>
<keyword evidence="10" id="KW-1185">Reference proteome</keyword>
<protein>
    <submittedName>
        <fullName evidence="9">Efflux pump antibiotic resistance protein</fullName>
    </submittedName>
</protein>
<dbReference type="GO" id="GO:0022857">
    <property type="term" value="F:transmembrane transporter activity"/>
    <property type="evidence" value="ECO:0007669"/>
    <property type="project" value="InterPro"/>
</dbReference>
<keyword evidence="3" id="KW-1003">Cell membrane</keyword>
<keyword evidence="2" id="KW-0813">Transport</keyword>
<feature type="transmembrane region" description="Helical" evidence="7">
    <location>
        <begin position="138"/>
        <end position="160"/>
    </location>
</feature>
<dbReference type="InterPro" id="IPR020846">
    <property type="entry name" value="MFS_dom"/>
</dbReference>
<dbReference type="Pfam" id="PF07690">
    <property type="entry name" value="MFS_1"/>
    <property type="match status" value="1"/>
</dbReference>
<dbReference type="FunFam" id="1.20.1250.20:FF:000503">
    <property type="entry name" value="Drug resistance transporter, EmrB/QacA subfamily"/>
    <property type="match status" value="1"/>
</dbReference>
<dbReference type="AlphaFoldDB" id="G7WK26"/>
<gene>
    <name evidence="9" type="ordered locus">Mhar_0074</name>
</gene>
<dbReference type="HOGENOM" id="CLU_000960_28_3_2"/>
<feature type="transmembrane region" description="Helical" evidence="7">
    <location>
        <begin position="435"/>
        <end position="453"/>
    </location>
</feature>
<dbReference type="PATRIC" id="fig|1110509.7.peg.80"/>
<evidence type="ECO:0000256" key="2">
    <source>
        <dbReference type="ARBA" id="ARBA00022448"/>
    </source>
</evidence>
<feature type="transmembrane region" description="Helical" evidence="7">
    <location>
        <begin position="113"/>
        <end position="132"/>
    </location>
</feature>
<evidence type="ECO:0000313" key="9">
    <source>
        <dbReference type="EMBL" id="AET63467.1"/>
    </source>
</evidence>
<evidence type="ECO:0000256" key="6">
    <source>
        <dbReference type="ARBA" id="ARBA00023136"/>
    </source>
</evidence>
<feature type="transmembrane region" description="Helical" evidence="7">
    <location>
        <begin position="172"/>
        <end position="196"/>
    </location>
</feature>
<dbReference type="STRING" id="1110509.Mhar_0074"/>